<evidence type="ECO:0000313" key="2">
    <source>
        <dbReference type="EMBL" id="RWX45967.1"/>
    </source>
</evidence>
<keyword evidence="1" id="KW-0175">Coiled coil</keyword>
<dbReference type="AlphaFoldDB" id="A0A3S3SMG5"/>
<gene>
    <name evidence="2" type="ORF">H206_00034</name>
</gene>
<comment type="caution">
    <text evidence="2">The sequence shown here is derived from an EMBL/GenBank/DDBJ whole genome shotgun (WGS) entry which is preliminary data.</text>
</comment>
<organism evidence="2 3">
    <name type="scientific">Candidatus Electrothrix aarhusensis</name>
    <dbReference type="NCBI Taxonomy" id="1859131"/>
    <lineage>
        <taxon>Bacteria</taxon>
        <taxon>Pseudomonadati</taxon>
        <taxon>Thermodesulfobacteriota</taxon>
        <taxon>Desulfobulbia</taxon>
        <taxon>Desulfobulbales</taxon>
        <taxon>Desulfobulbaceae</taxon>
        <taxon>Candidatus Electrothrix</taxon>
    </lineage>
</organism>
<feature type="coiled-coil region" evidence="1">
    <location>
        <begin position="207"/>
        <end position="234"/>
    </location>
</feature>
<reference evidence="2 3" key="1">
    <citation type="submission" date="2017-01" db="EMBL/GenBank/DDBJ databases">
        <title>The cable genome- insights into the physiology and evolution of filamentous bacteria capable of sulfide oxidation via long distance electron transfer.</title>
        <authorList>
            <person name="Schreiber L."/>
            <person name="Bjerg J.T."/>
            <person name="Boggild A."/>
            <person name="Van De Vossenberg J."/>
            <person name="Meysman F."/>
            <person name="Nielsen L.P."/>
            <person name="Schramm A."/>
            <person name="Kjeldsen K.U."/>
        </authorList>
    </citation>
    <scope>NUCLEOTIDE SEQUENCE [LARGE SCALE GENOMIC DNA]</scope>
    <source>
        <strain evidence="2">MCF</strain>
    </source>
</reference>
<evidence type="ECO:0000256" key="1">
    <source>
        <dbReference type="SAM" id="Coils"/>
    </source>
</evidence>
<dbReference type="Pfam" id="PF10294">
    <property type="entry name" value="Methyltransf_16"/>
    <property type="match status" value="1"/>
</dbReference>
<dbReference type="InterPro" id="IPR019410">
    <property type="entry name" value="Methyltransf_16"/>
</dbReference>
<name>A0A3S3SMG5_9BACT</name>
<keyword evidence="3" id="KW-1185">Reference proteome</keyword>
<dbReference type="EMBL" id="MTKO01000070">
    <property type="protein sequence ID" value="RWX45967.1"/>
    <property type="molecule type" value="Genomic_DNA"/>
</dbReference>
<dbReference type="Gene3D" id="3.40.50.150">
    <property type="entry name" value="Vaccinia Virus protein VP39"/>
    <property type="match status" value="1"/>
</dbReference>
<dbReference type="InterPro" id="IPR029063">
    <property type="entry name" value="SAM-dependent_MTases_sf"/>
</dbReference>
<evidence type="ECO:0000313" key="3">
    <source>
        <dbReference type="Proteomes" id="UP000287853"/>
    </source>
</evidence>
<sequence>MLLKKENNMDPQTLPAETQELYQSIKQQYQVGFESLKLEDNLQLHLLKITDIEQMLEGKDPLKNPSEFPFWVRLWEAAVVLSRFMVNLRPSPGTTVLELGAGLGAPGLTAAALGCAVTLTDYEDIILDFGRVSAAASKLDHVQFSFLDWLAPPEMERYDIILGAEVLFRDEFFQPLLAVLRRALKPDGVVYLAHDMKRKSVRPFLQLAEKEYAISASKRVLKSLEQEKEILLTRLTPR</sequence>
<dbReference type="PANTHER" id="PTHR14614">
    <property type="entry name" value="HEPATOCELLULAR CARCINOMA-ASSOCIATED ANTIGEN"/>
    <property type="match status" value="1"/>
</dbReference>
<dbReference type="SUPFAM" id="SSF53335">
    <property type="entry name" value="S-adenosyl-L-methionine-dependent methyltransferases"/>
    <property type="match status" value="1"/>
</dbReference>
<proteinExistence type="predicted"/>
<protein>
    <submittedName>
        <fullName evidence="2">Putative nicotinamide N-methyase</fullName>
    </submittedName>
</protein>
<dbReference type="Proteomes" id="UP000287853">
    <property type="component" value="Unassembled WGS sequence"/>
</dbReference>
<dbReference type="CDD" id="cd02440">
    <property type="entry name" value="AdoMet_MTases"/>
    <property type="match status" value="1"/>
</dbReference>
<accession>A0A3S3SMG5</accession>